<evidence type="ECO:0000259" key="13">
    <source>
        <dbReference type="Pfam" id="PF07715"/>
    </source>
</evidence>
<evidence type="ECO:0000256" key="9">
    <source>
        <dbReference type="RuleBase" id="RU003357"/>
    </source>
</evidence>
<dbReference type="InterPro" id="IPR000531">
    <property type="entry name" value="Beta-barrel_TonB"/>
</dbReference>
<evidence type="ECO:0000256" key="3">
    <source>
        <dbReference type="ARBA" id="ARBA00022452"/>
    </source>
</evidence>
<dbReference type="RefSeq" id="WP_189378699.1">
    <property type="nucleotide sequence ID" value="NZ_BNAH01000010.1"/>
</dbReference>
<dbReference type="PANTHER" id="PTHR40980:SF3">
    <property type="entry name" value="TONB-DEPENDENT RECEPTOR-LIKE BETA-BARREL DOMAIN-CONTAINING PROTEIN"/>
    <property type="match status" value="1"/>
</dbReference>
<dbReference type="SUPFAM" id="SSF56935">
    <property type="entry name" value="Porins"/>
    <property type="match status" value="1"/>
</dbReference>
<evidence type="ECO:0000256" key="7">
    <source>
        <dbReference type="ARBA" id="ARBA00023237"/>
    </source>
</evidence>
<evidence type="ECO:0000256" key="1">
    <source>
        <dbReference type="ARBA" id="ARBA00004571"/>
    </source>
</evidence>
<feature type="chain" id="PRO_5046417806" evidence="11">
    <location>
        <begin position="30"/>
        <end position="884"/>
    </location>
</feature>
<feature type="compositionally biased region" description="Polar residues" evidence="10">
    <location>
        <begin position="649"/>
        <end position="668"/>
    </location>
</feature>
<gene>
    <name evidence="14" type="primary">nagA</name>
    <name evidence="14" type="ORF">GCM10011501_26190</name>
</gene>
<dbReference type="EMBL" id="BNAH01000010">
    <property type="protein sequence ID" value="GHE95355.1"/>
    <property type="molecule type" value="Genomic_DNA"/>
</dbReference>
<feature type="region of interest" description="Disordered" evidence="10">
    <location>
        <begin position="649"/>
        <end position="672"/>
    </location>
</feature>
<dbReference type="InterPro" id="IPR010104">
    <property type="entry name" value="TonB_rcpt_bac"/>
</dbReference>
<sequence>MSSITFKKGVLASTIAMVLAGGATPFAIAAEEAADQKTEVIEVRGIRGSLKENINAKRFADSVVDIITAEDIGKFPDKNVAETLSRITGVAVSREFGEGEKISIRGAGPKYNRTLLNGQTVGTADWFILDEANRSFNYTMLPSVIVKGLEVHKSPTASLEEGSLGGTVILQTRRPLDMDANTVSLSAEAQYSDQSGETDPQLAGMYSWKNEDENFGFMVSAVQQDRTLERQGLEILAWDEGDDGYSIPRNIGAPRFLQDRERSTYFATLQYAPTDDLVMTFNALSSKMDVDNQNANLLNFPTANRAEAIANATNVVNGAILATSDDDGRAAYNFINRVSSTETKQFHLDVDYTTDSYTLNFEIGTTKAEGGTLRETSWEYNAMTAGYDYDLTGTPTVDFGVEPSDGENFTAGWIWGGSKPGTDEEDFVQLDLTLPVDFGVFTEIKTGIKSRSAERTQGRHAYSWHASQDVDPNSDWNGTMWTIFENCPTLADCGLDALGAVNVDVAAGGNITSQLAHNRAVMEEMAFGPGSAYAIHDNLGEIWAVEEDILSLYVQGDFSGDGFRGNVGVRYVSTEQTSSGYNYSQDSSGLKTLNGNWLNPSELEWVSQENDYSEFLPSFNIALDIAEDQIFRIGAARVMSRQNWQDISGNESMGSLSTTQKNTGTRGNPQLRPTIANQFDMSYEWYYSDASMFAATYFVKDINTLRTSSVDIQDRYYEQEQAWVPVEFTQPGNGYGGLIDGLEFSIQHDFGGYGITANYTYTNTSTDEERDPAKVGSGLIEGTSQDMLNLSAYYENDTFGARIMYNYRSEWYKGQHFNGDELYNDDFGQWDASANWNYNENVTFTLEAVNLSDEEIVEYNIDKVRVMSIYANGRRFVAGVRVNF</sequence>
<evidence type="ECO:0000256" key="10">
    <source>
        <dbReference type="SAM" id="MobiDB-lite"/>
    </source>
</evidence>
<evidence type="ECO:0000256" key="6">
    <source>
        <dbReference type="ARBA" id="ARBA00023136"/>
    </source>
</evidence>
<keyword evidence="2 8" id="KW-0813">Transport</keyword>
<dbReference type="InterPro" id="IPR012910">
    <property type="entry name" value="Plug_dom"/>
</dbReference>
<dbReference type="NCBIfam" id="TIGR01782">
    <property type="entry name" value="TonB-Xanth-Caul"/>
    <property type="match status" value="1"/>
</dbReference>
<keyword evidence="11" id="KW-0732">Signal</keyword>
<keyword evidence="14" id="KW-0675">Receptor</keyword>
<name>A0ABQ3IUX3_9GAMM</name>
<keyword evidence="3 8" id="KW-1134">Transmembrane beta strand</keyword>
<evidence type="ECO:0000313" key="14">
    <source>
        <dbReference type="EMBL" id="GHE95355.1"/>
    </source>
</evidence>
<dbReference type="Pfam" id="PF07715">
    <property type="entry name" value="Plug"/>
    <property type="match status" value="1"/>
</dbReference>
<evidence type="ECO:0000256" key="11">
    <source>
        <dbReference type="SAM" id="SignalP"/>
    </source>
</evidence>
<feature type="domain" description="TonB-dependent receptor-like beta-barrel" evidence="12">
    <location>
        <begin position="333"/>
        <end position="851"/>
    </location>
</feature>
<feature type="domain" description="TonB-dependent receptor plug" evidence="13">
    <location>
        <begin position="60"/>
        <end position="167"/>
    </location>
</feature>
<dbReference type="InterPro" id="IPR039426">
    <property type="entry name" value="TonB-dep_rcpt-like"/>
</dbReference>
<reference evidence="15" key="1">
    <citation type="journal article" date="2019" name="Int. J. Syst. Evol. Microbiol.">
        <title>The Global Catalogue of Microorganisms (GCM) 10K type strain sequencing project: providing services to taxonomists for standard genome sequencing and annotation.</title>
        <authorList>
            <consortium name="The Broad Institute Genomics Platform"/>
            <consortium name="The Broad Institute Genome Sequencing Center for Infectious Disease"/>
            <person name="Wu L."/>
            <person name="Ma J."/>
        </authorList>
    </citation>
    <scope>NUCLEOTIDE SEQUENCE [LARGE SCALE GENOMIC DNA]</scope>
    <source>
        <strain evidence="15">CGMCC 1.15922</strain>
    </source>
</reference>
<evidence type="ECO:0000256" key="8">
    <source>
        <dbReference type="PROSITE-ProRule" id="PRU01360"/>
    </source>
</evidence>
<keyword evidence="4 8" id="KW-0812">Transmembrane</keyword>
<evidence type="ECO:0000256" key="4">
    <source>
        <dbReference type="ARBA" id="ARBA00022692"/>
    </source>
</evidence>
<evidence type="ECO:0000313" key="15">
    <source>
        <dbReference type="Proteomes" id="UP000626370"/>
    </source>
</evidence>
<accession>A0ABQ3IUX3</accession>
<comment type="subcellular location">
    <subcellularLocation>
        <location evidence="1 8">Cell outer membrane</location>
        <topology evidence="1 8">Multi-pass membrane protein</topology>
    </subcellularLocation>
</comment>
<comment type="caution">
    <text evidence="14">The sequence shown here is derived from an EMBL/GenBank/DDBJ whole genome shotgun (WGS) entry which is preliminary data.</text>
</comment>
<keyword evidence="5 9" id="KW-0798">TonB box</keyword>
<dbReference type="CDD" id="cd01347">
    <property type="entry name" value="ligand_gated_channel"/>
    <property type="match status" value="1"/>
</dbReference>
<dbReference type="InterPro" id="IPR037066">
    <property type="entry name" value="Plug_dom_sf"/>
</dbReference>
<proteinExistence type="inferred from homology"/>
<keyword evidence="6 8" id="KW-0472">Membrane</keyword>
<protein>
    <submittedName>
        <fullName evidence="14">TonB-dependent receptor</fullName>
    </submittedName>
</protein>
<keyword evidence="7 8" id="KW-0998">Cell outer membrane</keyword>
<organism evidence="14 15">
    <name type="scientific">Thalassotalea profundi</name>
    <dbReference type="NCBI Taxonomy" id="2036687"/>
    <lineage>
        <taxon>Bacteria</taxon>
        <taxon>Pseudomonadati</taxon>
        <taxon>Pseudomonadota</taxon>
        <taxon>Gammaproteobacteria</taxon>
        <taxon>Alteromonadales</taxon>
        <taxon>Colwelliaceae</taxon>
        <taxon>Thalassotalea</taxon>
    </lineage>
</organism>
<evidence type="ECO:0000256" key="2">
    <source>
        <dbReference type="ARBA" id="ARBA00022448"/>
    </source>
</evidence>
<dbReference type="PANTHER" id="PTHR40980">
    <property type="entry name" value="PLUG DOMAIN-CONTAINING PROTEIN"/>
    <property type="match status" value="1"/>
</dbReference>
<dbReference type="Gene3D" id="2.170.130.10">
    <property type="entry name" value="TonB-dependent receptor, plug domain"/>
    <property type="match status" value="1"/>
</dbReference>
<dbReference type="InterPro" id="IPR036942">
    <property type="entry name" value="Beta-barrel_TonB_sf"/>
</dbReference>
<feature type="signal peptide" evidence="11">
    <location>
        <begin position="1"/>
        <end position="29"/>
    </location>
</feature>
<dbReference type="Pfam" id="PF00593">
    <property type="entry name" value="TonB_dep_Rec_b-barrel"/>
    <property type="match status" value="1"/>
</dbReference>
<evidence type="ECO:0000256" key="5">
    <source>
        <dbReference type="ARBA" id="ARBA00023077"/>
    </source>
</evidence>
<dbReference type="Proteomes" id="UP000626370">
    <property type="component" value="Unassembled WGS sequence"/>
</dbReference>
<comment type="similarity">
    <text evidence="8 9">Belongs to the TonB-dependent receptor family.</text>
</comment>
<dbReference type="Gene3D" id="2.40.170.20">
    <property type="entry name" value="TonB-dependent receptor, beta-barrel domain"/>
    <property type="match status" value="1"/>
</dbReference>
<dbReference type="PROSITE" id="PS52016">
    <property type="entry name" value="TONB_DEPENDENT_REC_3"/>
    <property type="match status" value="1"/>
</dbReference>
<keyword evidence="15" id="KW-1185">Reference proteome</keyword>
<evidence type="ECO:0000259" key="12">
    <source>
        <dbReference type="Pfam" id="PF00593"/>
    </source>
</evidence>